<dbReference type="EC" id="3.1.-.-" evidence="7"/>
<keyword evidence="2 7" id="KW-0540">Nuclease</keyword>
<dbReference type="NCBIfam" id="TIGR00043">
    <property type="entry name" value="rRNA maturation RNase YbeY"/>
    <property type="match status" value="1"/>
</dbReference>
<dbReference type="EMBL" id="JABBNT010000003">
    <property type="protein sequence ID" value="NMM44919.1"/>
    <property type="molecule type" value="Genomic_DNA"/>
</dbReference>
<evidence type="ECO:0000256" key="7">
    <source>
        <dbReference type="HAMAP-Rule" id="MF_00009"/>
    </source>
</evidence>
<comment type="similarity">
    <text evidence="1 7">Belongs to the endoribonuclease YbeY family.</text>
</comment>
<feature type="binding site" evidence="7">
    <location>
        <position position="129"/>
    </location>
    <ligand>
        <name>Zn(2+)</name>
        <dbReference type="ChEBI" id="CHEBI:29105"/>
        <note>catalytic</note>
    </ligand>
</feature>
<comment type="cofactor">
    <cofactor evidence="7">
        <name>Zn(2+)</name>
        <dbReference type="ChEBI" id="CHEBI:29105"/>
    </cofactor>
    <text evidence="7">Binds 1 zinc ion.</text>
</comment>
<dbReference type="Gene3D" id="3.40.390.30">
    <property type="entry name" value="Metalloproteases ('zincins'), catalytic domain"/>
    <property type="match status" value="1"/>
</dbReference>
<comment type="function">
    <text evidence="7">Single strand-specific metallo-endoribonuclease involved in late-stage 70S ribosome quality control and in maturation of the 3' terminus of the 16S rRNA.</text>
</comment>
<dbReference type="GO" id="GO:0006364">
    <property type="term" value="P:rRNA processing"/>
    <property type="evidence" value="ECO:0007669"/>
    <property type="project" value="UniProtKB-UniRule"/>
</dbReference>
<evidence type="ECO:0000256" key="4">
    <source>
        <dbReference type="ARBA" id="ARBA00022759"/>
    </source>
</evidence>
<dbReference type="Proteomes" id="UP000539372">
    <property type="component" value="Unassembled WGS sequence"/>
</dbReference>
<dbReference type="GO" id="GO:0004521">
    <property type="term" value="F:RNA endonuclease activity"/>
    <property type="evidence" value="ECO:0007669"/>
    <property type="project" value="UniProtKB-UniRule"/>
</dbReference>
<name>A0A7Y0HGZ5_9PROT</name>
<evidence type="ECO:0000256" key="5">
    <source>
        <dbReference type="ARBA" id="ARBA00022801"/>
    </source>
</evidence>
<gene>
    <name evidence="7 8" type="primary">ybeY</name>
    <name evidence="8" type="ORF">HH303_10555</name>
</gene>
<comment type="caution">
    <text evidence="8">The sequence shown here is derived from an EMBL/GenBank/DDBJ whole genome shotgun (WGS) entry which is preliminary data.</text>
</comment>
<dbReference type="PANTHER" id="PTHR46986">
    <property type="entry name" value="ENDORIBONUCLEASE YBEY, CHLOROPLASTIC"/>
    <property type="match status" value="1"/>
</dbReference>
<dbReference type="GO" id="GO:0004222">
    <property type="term" value="F:metalloendopeptidase activity"/>
    <property type="evidence" value="ECO:0007669"/>
    <property type="project" value="InterPro"/>
</dbReference>
<accession>A0A7Y0HGZ5</accession>
<dbReference type="InterPro" id="IPR023091">
    <property type="entry name" value="MetalPrtase_cat_dom_sf_prd"/>
</dbReference>
<evidence type="ECO:0000256" key="2">
    <source>
        <dbReference type="ARBA" id="ARBA00022722"/>
    </source>
</evidence>
<evidence type="ECO:0000256" key="6">
    <source>
        <dbReference type="ARBA" id="ARBA00022833"/>
    </source>
</evidence>
<dbReference type="Pfam" id="PF02130">
    <property type="entry name" value="YbeY"/>
    <property type="match status" value="1"/>
</dbReference>
<dbReference type="GO" id="GO:0005737">
    <property type="term" value="C:cytoplasm"/>
    <property type="evidence" value="ECO:0007669"/>
    <property type="project" value="UniProtKB-SubCell"/>
</dbReference>
<dbReference type="PROSITE" id="PS01306">
    <property type="entry name" value="UPF0054"/>
    <property type="match status" value="1"/>
</dbReference>
<keyword evidence="4 7" id="KW-0255">Endonuclease</keyword>
<keyword evidence="9" id="KW-1185">Reference proteome</keyword>
<organism evidence="8 9">
    <name type="scientific">Pacificispira spongiicola</name>
    <dbReference type="NCBI Taxonomy" id="2729598"/>
    <lineage>
        <taxon>Bacteria</taxon>
        <taxon>Pseudomonadati</taxon>
        <taxon>Pseudomonadota</taxon>
        <taxon>Alphaproteobacteria</taxon>
        <taxon>Rhodospirillales</taxon>
        <taxon>Rhodospirillaceae</taxon>
        <taxon>Pacificispira</taxon>
    </lineage>
</organism>
<protein>
    <recommendedName>
        <fullName evidence="7">Endoribonuclease YbeY</fullName>
        <ecNumber evidence="7">3.1.-.-</ecNumber>
    </recommendedName>
</protein>
<evidence type="ECO:0000313" key="9">
    <source>
        <dbReference type="Proteomes" id="UP000539372"/>
    </source>
</evidence>
<dbReference type="GO" id="GO:0008270">
    <property type="term" value="F:zinc ion binding"/>
    <property type="evidence" value="ECO:0007669"/>
    <property type="project" value="UniProtKB-UniRule"/>
</dbReference>
<dbReference type="RefSeq" id="WP_169625304.1">
    <property type="nucleotide sequence ID" value="NZ_JABBNT010000003.1"/>
</dbReference>
<dbReference type="PANTHER" id="PTHR46986:SF1">
    <property type="entry name" value="ENDORIBONUCLEASE YBEY, CHLOROPLASTIC"/>
    <property type="match status" value="1"/>
</dbReference>
<proteinExistence type="inferred from homology"/>
<dbReference type="SUPFAM" id="SSF55486">
    <property type="entry name" value="Metalloproteases ('zincins'), catalytic domain"/>
    <property type="match status" value="1"/>
</dbReference>
<dbReference type="InterPro" id="IPR002036">
    <property type="entry name" value="YbeY"/>
</dbReference>
<dbReference type="InterPro" id="IPR020549">
    <property type="entry name" value="YbeY_CS"/>
</dbReference>
<reference evidence="8 9" key="1">
    <citation type="submission" date="2020-04" db="EMBL/GenBank/DDBJ databases">
        <title>Rhodospirillaceae bacterium KN72 isolated from deep sea.</title>
        <authorList>
            <person name="Zhang D.-C."/>
        </authorList>
    </citation>
    <scope>NUCLEOTIDE SEQUENCE [LARGE SCALE GENOMIC DNA]</scope>
    <source>
        <strain evidence="8 9">KN72</strain>
    </source>
</reference>
<keyword evidence="3 7" id="KW-0479">Metal-binding</keyword>
<sequence length="165" mass="17757">MACDIDCTVLAGDWTEADQETARIAALAALKAGLDPAEADDAFEISLAFADDATVRDLNRDYRGQDKPTNVLSFETGEEAMPGAPVILGDVVLARETCAREAAEMDKRFSDHLTHLTVHGVLHLLGYDHIDDADAEEMESLEVEILAAMGIDNPYLDLDGPVDGP</sequence>
<keyword evidence="6 7" id="KW-0862">Zinc</keyword>
<keyword evidence="7" id="KW-0690">Ribosome biogenesis</keyword>
<feature type="binding site" evidence="7">
    <location>
        <position position="119"/>
    </location>
    <ligand>
        <name>Zn(2+)</name>
        <dbReference type="ChEBI" id="CHEBI:29105"/>
        <note>catalytic</note>
    </ligand>
</feature>
<comment type="subcellular location">
    <subcellularLocation>
        <location evidence="7">Cytoplasm</location>
    </subcellularLocation>
</comment>
<keyword evidence="7" id="KW-0963">Cytoplasm</keyword>
<evidence type="ECO:0000313" key="8">
    <source>
        <dbReference type="EMBL" id="NMM44919.1"/>
    </source>
</evidence>
<evidence type="ECO:0000256" key="3">
    <source>
        <dbReference type="ARBA" id="ARBA00022723"/>
    </source>
</evidence>
<feature type="binding site" evidence="7">
    <location>
        <position position="123"/>
    </location>
    <ligand>
        <name>Zn(2+)</name>
        <dbReference type="ChEBI" id="CHEBI:29105"/>
        <note>catalytic</note>
    </ligand>
</feature>
<evidence type="ECO:0000256" key="1">
    <source>
        <dbReference type="ARBA" id="ARBA00010875"/>
    </source>
</evidence>
<keyword evidence="5 7" id="KW-0378">Hydrolase</keyword>
<keyword evidence="7" id="KW-0698">rRNA processing</keyword>
<dbReference type="HAMAP" id="MF_00009">
    <property type="entry name" value="Endoribonucl_YbeY"/>
    <property type="match status" value="1"/>
</dbReference>
<dbReference type="AlphaFoldDB" id="A0A7Y0HGZ5"/>